<dbReference type="EMBL" id="CQQC01001520">
    <property type="protein sequence ID" value="CNW02103.1"/>
    <property type="molecule type" value="Genomic_DNA"/>
</dbReference>
<organism evidence="2 7">
    <name type="scientific">Mycobacterium tuberculosis</name>
    <dbReference type="NCBI Taxonomy" id="1773"/>
    <lineage>
        <taxon>Bacteria</taxon>
        <taxon>Bacillati</taxon>
        <taxon>Actinomycetota</taxon>
        <taxon>Actinomycetes</taxon>
        <taxon>Mycobacteriales</taxon>
        <taxon>Mycobacteriaceae</taxon>
        <taxon>Mycobacterium</taxon>
        <taxon>Mycobacterium tuberculosis complex</taxon>
    </lineage>
</organism>
<evidence type="ECO:0000313" key="6">
    <source>
        <dbReference type="Proteomes" id="UP000044938"/>
    </source>
</evidence>
<dbReference type="EMBL" id="CGCX01000691">
    <property type="protein sequence ID" value="CFR81797.1"/>
    <property type="molecule type" value="Genomic_DNA"/>
</dbReference>
<proteinExistence type="predicted"/>
<gene>
    <name evidence="2" type="ORF">ERS007657_01979</name>
    <name evidence="3" type="ORF">ERS007661_03435</name>
    <name evidence="1" type="ORF">ERS007688_04197</name>
    <name evidence="4" type="ORF">ERS007720_00312</name>
</gene>
<protein>
    <submittedName>
        <fullName evidence="2">Uncharacterized protein</fullName>
    </submittedName>
</protein>
<dbReference type="Proteomes" id="UP000046680">
    <property type="component" value="Unassembled WGS sequence"/>
</dbReference>
<accession>A0A654U131</accession>
<dbReference type="Proteomes" id="UP000044938">
    <property type="component" value="Unassembled WGS sequence"/>
</dbReference>
<evidence type="ECO:0000313" key="1">
    <source>
        <dbReference type="EMBL" id="CFE79741.1"/>
    </source>
</evidence>
<evidence type="ECO:0000313" key="4">
    <source>
        <dbReference type="EMBL" id="COV48102.1"/>
    </source>
</evidence>
<dbReference type="EMBL" id="CFOH01001136">
    <property type="protein sequence ID" value="CFE79741.1"/>
    <property type="molecule type" value="Genomic_DNA"/>
</dbReference>
<evidence type="ECO:0000313" key="2">
    <source>
        <dbReference type="EMBL" id="CFR81797.1"/>
    </source>
</evidence>
<evidence type="ECO:0000313" key="8">
    <source>
        <dbReference type="Proteomes" id="UP000046947"/>
    </source>
</evidence>
<evidence type="ECO:0000313" key="3">
    <source>
        <dbReference type="EMBL" id="CNW02103.1"/>
    </source>
</evidence>
<reference evidence="5 6" key="1">
    <citation type="submission" date="2015-03" db="EMBL/GenBank/DDBJ databases">
        <authorList>
            <consortium name="Pathogen Informatics"/>
        </authorList>
    </citation>
    <scope>NUCLEOTIDE SEQUENCE [LARGE SCALE GENOMIC DNA]</scope>
    <source>
        <strain evidence="2 7">C09601061</strain>
        <strain evidence="3 5">D00501624</strain>
        <strain evidence="1 8">H09601792</strain>
        <strain evidence="4 6">M09401471</strain>
    </source>
</reference>
<evidence type="ECO:0000313" key="5">
    <source>
        <dbReference type="Proteomes" id="UP000039217"/>
    </source>
</evidence>
<dbReference type="Proteomes" id="UP000046947">
    <property type="component" value="Unassembled WGS sequence"/>
</dbReference>
<evidence type="ECO:0000313" key="7">
    <source>
        <dbReference type="Proteomes" id="UP000046680"/>
    </source>
</evidence>
<sequence>MGVIACLSQLVLRNRHSRPCYQRHHQMPSGARKHSFVGETSCRGHIAANQGCLRHQLVVCRYHVVLIAKIPARFASLNGRYVARGQRRASYRSVTQILVNPA</sequence>
<dbReference type="Proteomes" id="UP000039217">
    <property type="component" value="Unassembled WGS sequence"/>
</dbReference>
<dbReference type="EMBL" id="CSAJ01000021">
    <property type="protein sequence ID" value="COV48102.1"/>
    <property type="molecule type" value="Genomic_DNA"/>
</dbReference>
<name>A0A654U131_MYCTX</name>
<dbReference type="AlphaFoldDB" id="A0A654U131"/>